<evidence type="ECO:0000313" key="2">
    <source>
        <dbReference type="EMBL" id="QAA30427.1"/>
    </source>
</evidence>
<dbReference type="PANTHER" id="PTHR41324:SF1">
    <property type="entry name" value="DUF2232 DOMAIN-CONTAINING PROTEIN"/>
    <property type="match status" value="1"/>
</dbReference>
<feature type="transmembrane region" description="Helical" evidence="1">
    <location>
        <begin position="104"/>
        <end position="129"/>
    </location>
</feature>
<feature type="transmembrane region" description="Helical" evidence="1">
    <location>
        <begin position="56"/>
        <end position="73"/>
    </location>
</feature>
<feature type="transmembrane region" description="Helical" evidence="1">
    <location>
        <begin position="250"/>
        <end position="273"/>
    </location>
</feature>
<organism evidence="2 3">
    <name type="scientific">Clostridium manihotivorum</name>
    <dbReference type="NCBI Taxonomy" id="2320868"/>
    <lineage>
        <taxon>Bacteria</taxon>
        <taxon>Bacillati</taxon>
        <taxon>Bacillota</taxon>
        <taxon>Clostridia</taxon>
        <taxon>Eubacteriales</taxon>
        <taxon>Clostridiaceae</taxon>
        <taxon>Clostridium</taxon>
    </lineage>
</organism>
<dbReference type="RefSeq" id="WP_128210879.1">
    <property type="nucleotide sequence ID" value="NZ_CP025746.1"/>
</dbReference>
<keyword evidence="1" id="KW-0472">Membrane</keyword>
<feature type="transmembrane region" description="Helical" evidence="1">
    <location>
        <begin position="20"/>
        <end position="44"/>
    </location>
</feature>
<keyword evidence="3" id="KW-1185">Reference proteome</keyword>
<dbReference type="InterPro" id="IPR018710">
    <property type="entry name" value="DUF2232"/>
</dbReference>
<feature type="transmembrane region" description="Helical" evidence="1">
    <location>
        <begin position="282"/>
        <end position="305"/>
    </location>
</feature>
<dbReference type="AlphaFoldDB" id="A0A410DMZ5"/>
<keyword evidence="1" id="KW-0812">Transmembrane</keyword>
<dbReference type="PANTHER" id="PTHR41324">
    <property type="entry name" value="MEMBRANE PROTEIN-RELATED"/>
    <property type="match status" value="1"/>
</dbReference>
<accession>A0A410DMZ5</accession>
<keyword evidence="1" id="KW-1133">Transmembrane helix</keyword>
<gene>
    <name evidence="2" type="ORF">C1I91_01345</name>
</gene>
<dbReference type="KEGG" id="cmah:C1I91_01345"/>
<dbReference type="Proteomes" id="UP000286268">
    <property type="component" value="Chromosome"/>
</dbReference>
<proteinExistence type="predicted"/>
<dbReference type="EMBL" id="CP025746">
    <property type="protein sequence ID" value="QAA30427.1"/>
    <property type="molecule type" value="Genomic_DNA"/>
</dbReference>
<evidence type="ECO:0000313" key="3">
    <source>
        <dbReference type="Proteomes" id="UP000286268"/>
    </source>
</evidence>
<feature type="transmembrane region" description="Helical" evidence="1">
    <location>
        <begin position="218"/>
        <end position="238"/>
    </location>
</feature>
<sequence length="331" mass="36813">MNNNKHTARSTVEAGLMSIVVFILFLITAYIPIIGSIGSFILPIPIALLYIRHNRVVSILCIIVSSVLISMFVDPMHSISAVVVYGLSGLALGFSFSRGYKATFTMIITSVTNLVGSIVSWYINIYIILNMSLTKMLEQIVDMIKQSAEMSKNMGMNSANNPLYDQIKNLDVNFFLFSIPGGIIVVVVVTSILNYLVAQKLLKNFNIKLSPIRSFKEWYLDNRIGALIIVFVCVGIVLKSKGIYIGNYIYSSSMIIFDYAFVVVGAAVTFYYLTEKFKVNKALAGVICGFFIISAFQVFLFYVGLIDLLLDIRGLDPNSLGNALRRKFLSK</sequence>
<reference evidence="2 3" key="1">
    <citation type="submission" date="2018-01" db="EMBL/GenBank/DDBJ databases">
        <title>Genome Sequencing and Assembly of Anaerobacter polyendosporus strain CT4.</title>
        <authorList>
            <person name="Tachaapaikoon C."/>
            <person name="Sutheeworapong S."/>
            <person name="Jenjaroenpun P."/>
            <person name="Wongsurawat T."/>
            <person name="Nookeaw I."/>
            <person name="Cheawchanlertfa P."/>
            <person name="Kosugi A."/>
            <person name="Cheevadhanarak S."/>
            <person name="Ratanakhanokchai K."/>
        </authorList>
    </citation>
    <scope>NUCLEOTIDE SEQUENCE [LARGE SCALE GENOMIC DNA]</scope>
    <source>
        <strain evidence="2 3">CT4</strain>
    </source>
</reference>
<protein>
    <recommendedName>
        <fullName evidence="4">DUF2232 domain-containing protein</fullName>
    </recommendedName>
</protein>
<feature type="transmembrane region" description="Helical" evidence="1">
    <location>
        <begin position="174"/>
        <end position="197"/>
    </location>
</feature>
<dbReference type="Pfam" id="PF09991">
    <property type="entry name" value="DUF2232"/>
    <property type="match status" value="1"/>
</dbReference>
<evidence type="ECO:0000256" key="1">
    <source>
        <dbReference type="SAM" id="Phobius"/>
    </source>
</evidence>
<feature type="transmembrane region" description="Helical" evidence="1">
    <location>
        <begin position="79"/>
        <end position="97"/>
    </location>
</feature>
<dbReference type="OrthoDB" id="1938242at2"/>
<name>A0A410DMZ5_9CLOT</name>
<evidence type="ECO:0008006" key="4">
    <source>
        <dbReference type="Google" id="ProtNLM"/>
    </source>
</evidence>